<keyword evidence="3" id="KW-1185">Reference proteome</keyword>
<keyword evidence="1" id="KW-0812">Transmembrane</keyword>
<name>A0A1K1Q4E9_9FLAO</name>
<dbReference type="Proteomes" id="UP000182248">
    <property type="component" value="Unassembled WGS sequence"/>
</dbReference>
<keyword evidence="1" id="KW-1133">Transmembrane helix</keyword>
<reference evidence="2 3" key="1">
    <citation type="submission" date="2016-11" db="EMBL/GenBank/DDBJ databases">
        <authorList>
            <person name="Jaros S."/>
            <person name="Januszkiewicz K."/>
            <person name="Wedrychowicz H."/>
        </authorList>
    </citation>
    <scope>NUCLEOTIDE SEQUENCE [LARGE SCALE GENOMIC DNA]</scope>
    <source>
        <strain evidence="2 3">CGMCC 1.12145</strain>
    </source>
</reference>
<evidence type="ECO:0000256" key="1">
    <source>
        <dbReference type="SAM" id="Phobius"/>
    </source>
</evidence>
<evidence type="ECO:0000313" key="3">
    <source>
        <dbReference type="Proteomes" id="UP000182248"/>
    </source>
</evidence>
<evidence type="ECO:0000313" key="2">
    <source>
        <dbReference type="EMBL" id="SFW54628.1"/>
    </source>
</evidence>
<dbReference type="STRING" id="1150368.SAMN02927921_02249"/>
<dbReference type="OrthoDB" id="1178263at2"/>
<dbReference type="RefSeq" id="WP_072317466.1">
    <property type="nucleotide sequence ID" value="NZ_FPJE01000011.1"/>
</dbReference>
<keyword evidence="1" id="KW-0472">Membrane</keyword>
<gene>
    <name evidence="2" type="ORF">SAMN02927921_02249</name>
</gene>
<dbReference type="AlphaFoldDB" id="A0A1K1Q4E9"/>
<dbReference type="EMBL" id="FPJE01000011">
    <property type="protein sequence ID" value="SFW54628.1"/>
    <property type="molecule type" value="Genomic_DNA"/>
</dbReference>
<accession>A0A1K1Q4E9</accession>
<dbReference type="InterPro" id="IPR014807">
    <property type="entry name" value="Coa1"/>
</dbReference>
<dbReference type="Pfam" id="PF08695">
    <property type="entry name" value="Coa1"/>
    <property type="match status" value="1"/>
</dbReference>
<sequence>MDHHLPLAKKGWRRNRLWIISLSGIALILAGIFVVTDMPEATVNLVRAYNDSELYEKAWAKAAVDEEVIEILGELEPVDKLAILEGEVIYHDDNTVDATIRISGNRGRGRLDITARKITGNWVYSRIGVRIKSGRHKGKTIEVDPEVFKK</sequence>
<protein>
    <submittedName>
        <fullName evidence="2">Cytochrome oxidase complex assembly protein 1</fullName>
    </submittedName>
</protein>
<organism evidence="2 3">
    <name type="scientific">Sinomicrobium oceani</name>
    <dbReference type="NCBI Taxonomy" id="1150368"/>
    <lineage>
        <taxon>Bacteria</taxon>
        <taxon>Pseudomonadati</taxon>
        <taxon>Bacteroidota</taxon>
        <taxon>Flavobacteriia</taxon>
        <taxon>Flavobacteriales</taxon>
        <taxon>Flavobacteriaceae</taxon>
        <taxon>Sinomicrobium</taxon>
    </lineage>
</organism>
<proteinExistence type="predicted"/>
<feature type="transmembrane region" description="Helical" evidence="1">
    <location>
        <begin position="17"/>
        <end position="35"/>
    </location>
</feature>